<reference evidence="18" key="1">
    <citation type="submission" date="2019-02" db="EMBL/GenBank/DDBJ databases">
        <authorList>
            <person name="Li S.-H."/>
        </authorList>
    </citation>
    <scope>NUCLEOTIDE SEQUENCE</scope>
    <source>
        <strain evidence="18">IMCC11814</strain>
    </source>
</reference>
<evidence type="ECO:0000256" key="6">
    <source>
        <dbReference type="ARBA" id="ARBA00012180"/>
    </source>
</evidence>
<protein>
    <recommendedName>
        <fullName evidence="7 14">Ribonuclease HII</fullName>
        <shortName evidence="14">RNase HII</shortName>
        <ecNumber evidence="6 14">3.1.26.4</ecNumber>
    </recommendedName>
</protein>
<dbReference type="InterPro" id="IPR001352">
    <property type="entry name" value="RNase_HII/HIII"/>
</dbReference>
<keyword evidence="9 14" id="KW-0540">Nuclease</keyword>
<evidence type="ECO:0000256" key="2">
    <source>
        <dbReference type="ARBA" id="ARBA00001946"/>
    </source>
</evidence>
<evidence type="ECO:0000256" key="13">
    <source>
        <dbReference type="ARBA" id="ARBA00023211"/>
    </source>
</evidence>
<dbReference type="SUPFAM" id="SSF53098">
    <property type="entry name" value="Ribonuclease H-like"/>
    <property type="match status" value="1"/>
</dbReference>
<evidence type="ECO:0000256" key="14">
    <source>
        <dbReference type="HAMAP-Rule" id="MF_00052"/>
    </source>
</evidence>
<dbReference type="InterPro" id="IPR012337">
    <property type="entry name" value="RNaseH-like_sf"/>
</dbReference>
<evidence type="ECO:0000256" key="7">
    <source>
        <dbReference type="ARBA" id="ARBA00019179"/>
    </source>
</evidence>
<evidence type="ECO:0000256" key="4">
    <source>
        <dbReference type="ARBA" id="ARBA00004496"/>
    </source>
</evidence>
<dbReference type="EC" id="3.1.26.4" evidence="6 14"/>
<dbReference type="Gene3D" id="3.30.420.10">
    <property type="entry name" value="Ribonuclease H-like superfamily/Ribonuclease H"/>
    <property type="match status" value="1"/>
</dbReference>
<evidence type="ECO:0000256" key="16">
    <source>
        <dbReference type="RuleBase" id="RU003515"/>
    </source>
</evidence>
<evidence type="ECO:0000313" key="19">
    <source>
        <dbReference type="Proteomes" id="UP001143304"/>
    </source>
</evidence>
<comment type="catalytic activity">
    <reaction evidence="1 14 15 16">
        <text>Endonucleolytic cleavage to 5'-phosphomonoester.</text>
        <dbReference type="EC" id="3.1.26.4"/>
    </reaction>
</comment>
<dbReference type="NCBIfam" id="NF000596">
    <property type="entry name" value="PRK00015.1-4"/>
    <property type="match status" value="1"/>
</dbReference>
<dbReference type="NCBIfam" id="NF000595">
    <property type="entry name" value="PRK00015.1-3"/>
    <property type="match status" value="1"/>
</dbReference>
<keyword evidence="19" id="KW-1185">Reference proteome</keyword>
<evidence type="ECO:0000256" key="5">
    <source>
        <dbReference type="ARBA" id="ARBA00007383"/>
    </source>
</evidence>
<dbReference type="PANTHER" id="PTHR10954">
    <property type="entry name" value="RIBONUCLEASE H2 SUBUNIT A"/>
    <property type="match status" value="1"/>
</dbReference>
<keyword evidence="10 14" id="KW-0479">Metal-binding</keyword>
<sequence>MNDMFEVEYDRPGVAGVDEVGRGPLAGEVVAAAVILDPRCTVDGLRDSKKLTAKRREQLAIVIRERAIAWFIASATVAEIDQLNILQASLLAMRRAVEGLAVQPEYVLVDGNHLPRWEYPSEPVVKGDNRVAAIAAASILAKVHRDNSLVELARRYPGYGFDSHKGYPTAQHLRALETLGVTPAHRRSYAPVKKVLAGKTLCNLPNK</sequence>
<feature type="binding site" evidence="14 15">
    <location>
        <position position="19"/>
    </location>
    <ligand>
        <name>a divalent metal cation</name>
        <dbReference type="ChEBI" id="CHEBI:60240"/>
    </ligand>
</feature>
<dbReference type="RefSeq" id="WP_279247571.1">
    <property type="nucleotide sequence ID" value="NZ_SHNO01000001.1"/>
</dbReference>
<evidence type="ECO:0000259" key="17">
    <source>
        <dbReference type="PROSITE" id="PS51975"/>
    </source>
</evidence>
<dbReference type="GO" id="GO:0004523">
    <property type="term" value="F:RNA-DNA hybrid ribonuclease activity"/>
    <property type="evidence" value="ECO:0007669"/>
    <property type="project" value="UniProtKB-EC"/>
</dbReference>
<accession>A0ABT3T2R1</accession>
<dbReference type="InterPro" id="IPR024567">
    <property type="entry name" value="RNase_HII/HIII_dom"/>
</dbReference>
<evidence type="ECO:0000256" key="8">
    <source>
        <dbReference type="ARBA" id="ARBA00022490"/>
    </source>
</evidence>
<comment type="similarity">
    <text evidence="5 14 16">Belongs to the RNase HII family.</text>
</comment>
<feature type="domain" description="RNase H type-2" evidence="17">
    <location>
        <begin position="12"/>
        <end position="201"/>
    </location>
</feature>
<evidence type="ECO:0000256" key="15">
    <source>
        <dbReference type="PROSITE-ProRule" id="PRU01319"/>
    </source>
</evidence>
<evidence type="ECO:0000256" key="1">
    <source>
        <dbReference type="ARBA" id="ARBA00000077"/>
    </source>
</evidence>
<dbReference type="NCBIfam" id="NF000594">
    <property type="entry name" value="PRK00015.1-1"/>
    <property type="match status" value="1"/>
</dbReference>
<comment type="function">
    <text evidence="3 14 16">Endonuclease that specifically degrades the RNA of RNA-DNA hybrids.</text>
</comment>
<feature type="binding site" evidence="14 15">
    <location>
        <position position="110"/>
    </location>
    <ligand>
        <name>a divalent metal cation</name>
        <dbReference type="ChEBI" id="CHEBI:60240"/>
    </ligand>
</feature>
<comment type="caution">
    <text evidence="18">The sequence shown here is derived from an EMBL/GenBank/DDBJ whole genome shotgun (WGS) entry which is preliminary data.</text>
</comment>
<evidence type="ECO:0000256" key="3">
    <source>
        <dbReference type="ARBA" id="ARBA00004065"/>
    </source>
</evidence>
<comment type="cofactor">
    <cofactor evidence="14 15">
        <name>Mn(2+)</name>
        <dbReference type="ChEBI" id="CHEBI:29035"/>
    </cofactor>
    <cofactor evidence="14 15">
        <name>Mg(2+)</name>
        <dbReference type="ChEBI" id="CHEBI:18420"/>
    </cofactor>
    <text evidence="14 15">Manganese or magnesium. Binds 1 divalent metal ion per monomer in the absence of substrate. May bind a second metal ion after substrate binding.</text>
</comment>
<dbReference type="EMBL" id="SHNO01000001">
    <property type="protein sequence ID" value="MCX2975809.1"/>
    <property type="molecule type" value="Genomic_DNA"/>
</dbReference>
<evidence type="ECO:0000313" key="18">
    <source>
        <dbReference type="EMBL" id="MCX2975809.1"/>
    </source>
</evidence>
<dbReference type="PANTHER" id="PTHR10954:SF18">
    <property type="entry name" value="RIBONUCLEASE HII"/>
    <property type="match status" value="1"/>
</dbReference>
<keyword evidence="11 14" id="KW-0255">Endonuclease</keyword>
<evidence type="ECO:0000256" key="11">
    <source>
        <dbReference type="ARBA" id="ARBA00022759"/>
    </source>
</evidence>
<keyword evidence="13 14" id="KW-0464">Manganese</keyword>
<evidence type="ECO:0000256" key="10">
    <source>
        <dbReference type="ARBA" id="ARBA00022723"/>
    </source>
</evidence>
<name>A0ABT3T2R1_9GAMM</name>
<organism evidence="18 19">
    <name type="scientific">Candidatus Marimicrobium litorale</name>
    <dbReference type="NCBI Taxonomy" id="2518991"/>
    <lineage>
        <taxon>Bacteria</taxon>
        <taxon>Pseudomonadati</taxon>
        <taxon>Pseudomonadota</taxon>
        <taxon>Gammaproteobacteria</taxon>
        <taxon>Cellvibrionales</taxon>
        <taxon>Halieaceae</taxon>
        <taxon>Marimicrobium</taxon>
    </lineage>
</organism>
<comment type="cofactor">
    <cofactor evidence="2">
        <name>Mg(2+)</name>
        <dbReference type="ChEBI" id="CHEBI:18420"/>
    </cofactor>
</comment>
<dbReference type="CDD" id="cd07182">
    <property type="entry name" value="RNase_HII_bacteria_HII_like"/>
    <property type="match status" value="1"/>
</dbReference>
<dbReference type="PROSITE" id="PS51975">
    <property type="entry name" value="RNASE_H_2"/>
    <property type="match status" value="1"/>
</dbReference>
<comment type="subcellular location">
    <subcellularLocation>
        <location evidence="4 14">Cytoplasm</location>
    </subcellularLocation>
</comment>
<proteinExistence type="inferred from homology"/>
<dbReference type="HAMAP" id="MF_00052_B">
    <property type="entry name" value="RNase_HII_B"/>
    <property type="match status" value="1"/>
</dbReference>
<keyword evidence="8 14" id="KW-0963">Cytoplasm</keyword>
<feature type="binding site" evidence="14 15">
    <location>
        <position position="18"/>
    </location>
    <ligand>
        <name>a divalent metal cation</name>
        <dbReference type="ChEBI" id="CHEBI:60240"/>
    </ligand>
</feature>
<evidence type="ECO:0000256" key="9">
    <source>
        <dbReference type="ARBA" id="ARBA00022722"/>
    </source>
</evidence>
<dbReference type="InterPro" id="IPR022898">
    <property type="entry name" value="RNase_HII"/>
</dbReference>
<gene>
    <name evidence="14" type="primary">rnhB</name>
    <name evidence="18" type="ORF">EYC82_00385</name>
</gene>
<dbReference type="InterPro" id="IPR036397">
    <property type="entry name" value="RNaseH_sf"/>
</dbReference>
<dbReference type="Pfam" id="PF01351">
    <property type="entry name" value="RNase_HII"/>
    <property type="match status" value="1"/>
</dbReference>
<evidence type="ECO:0000256" key="12">
    <source>
        <dbReference type="ARBA" id="ARBA00022801"/>
    </source>
</evidence>
<keyword evidence="12 14" id="KW-0378">Hydrolase</keyword>
<dbReference type="Proteomes" id="UP001143304">
    <property type="component" value="Unassembled WGS sequence"/>
</dbReference>